<evidence type="ECO:0000313" key="2">
    <source>
        <dbReference type="Proteomes" id="UP000000607"/>
    </source>
</evidence>
<keyword evidence="2" id="KW-1185">Reference proteome</keyword>
<dbReference type="KEGG" id="msu:MS1678"/>
<sequence length="65" mass="7767">MKRRVLMKNENIKEKNGWFKRVIEKYNRFCKDFGYDQATCRSCGVPEIKADENGNLLKKEPKNKK</sequence>
<organism evidence="1 2">
    <name type="scientific">Mannheimia succiniciproducens (strain KCTC 0769BP / MBEL55E)</name>
    <dbReference type="NCBI Taxonomy" id="221988"/>
    <lineage>
        <taxon>Bacteria</taxon>
        <taxon>Pseudomonadati</taxon>
        <taxon>Pseudomonadota</taxon>
        <taxon>Gammaproteobacteria</taxon>
        <taxon>Pasteurellales</taxon>
        <taxon>Pasteurellaceae</taxon>
        <taxon>Basfia</taxon>
    </lineage>
</organism>
<dbReference type="eggNOG" id="ENOG5031KEB">
    <property type="taxonomic scope" value="Bacteria"/>
</dbReference>
<dbReference type="AlphaFoldDB" id="Q65RX5"/>
<proteinExistence type="predicted"/>
<gene>
    <name evidence="1" type="ordered locus">MS1678</name>
</gene>
<name>Q65RX5_MANSM</name>
<dbReference type="Proteomes" id="UP000000607">
    <property type="component" value="Chromosome"/>
</dbReference>
<dbReference type="STRING" id="221988.MS1678"/>
<evidence type="ECO:0000313" key="1">
    <source>
        <dbReference type="EMBL" id="AAU38285.1"/>
    </source>
</evidence>
<reference evidence="1 2" key="1">
    <citation type="journal article" date="2004" name="Nat. Biotechnol.">
        <title>The genome sequence of the capnophilic rumen bacterium Mannheimia succiniciproducens.</title>
        <authorList>
            <person name="Hong S.H."/>
            <person name="Kim J.S."/>
            <person name="Lee S.Y."/>
            <person name="In Y.H."/>
            <person name="Choi S.S."/>
            <person name="Rih J.-K."/>
            <person name="Kim C.H."/>
            <person name="Jeong H."/>
            <person name="Hur C.G."/>
            <person name="Kim J.J."/>
        </authorList>
    </citation>
    <scope>NUCLEOTIDE SEQUENCE [LARGE SCALE GENOMIC DNA]</scope>
    <source>
        <strain evidence="2">KCTC 0769BP / MBEL55E</strain>
    </source>
</reference>
<dbReference type="InterPro" id="IPR035292">
    <property type="entry name" value="DUF5363"/>
</dbReference>
<accession>Q65RX5</accession>
<dbReference type="Pfam" id="PF17320">
    <property type="entry name" value="DUF5363"/>
    <property type="match status" value="1"/>
</dbReference>
<dbReference type="EMBL" id="AE016827">
    <property type="protein sequence ID" value="AAU38285.1"/>
    <property type="molecule type" value="Genomic_DNA"/>
</dbReference>
<protein>
    <submittedName>
        <fullName evidence="1">Uncharacterized protein</fullName>
    </submittedName>
</protein>
<dbReference type="HOGENOM" id="CLU_206292_0_1_6"/>